<organism evidence="1">
    <name type="scientific">marine sediment metagenome</name>
    <dbReference type="NCBI Taxonomy" id="412755"/>
    <lineage>
        <taxon>unclassified sequences</taxon>
        <taxon>metagenomes</taxon>
        <taxon>ecological metagenomes</taxon>
    </lineage>
</organism>
<sequence>VIGFGLTGEELDSICNGTMAASPLRMIDDSGVGVADAFYAHMQGKEIPKIWSGPFIMVDECTEGRKHYVGATRISKPVMGY</sequence>
<comment type="caution">
    <text evidence="1">The sequence shown here is derived from an EMBL/GenBank/DDBJ whole genome shotgun (WGS) entry which is preliminary data.</text>
</comment>
<reference evidence="1" key="1">
    <citation type="journal article" date="2015" name="Nature">
        <title>Complex archaea that bridge the gap between prokaryotes and eukaryotes.</title>
        <authorList>
            <person name="Spang A."/>
            <person name="Saw J.H."/>
            <person name="Jorgensen S.L."/>
            <person name="Zaremba-Niedzwiedzka K."/>
            <person name="Martijn J."/>
            <person name="Lind A.E."/>
            <person name="van Eijk R."/>
            <person name="Schleper C."/>
            <person name="Guy L."/>
            <person name="Ettema T.J."/>
        </authorList>
    </citation>
    <scope>NUCLEOTIDE SEQUENCE</scope>
</reference>
<protein>
    <submittedName>
        <fullName evidence="1">Uncharacterized protein</fullName>
    </submittedName>
</protein>
<gene>
    <name evidence="1" type="ORF">LCGC14_3074930</name>
</gene>
<dbReference type="SUPFAM" id="SSF53822">
    <property type="entry name" value="Periplasmic binding protein-like I"/>
    <property type="match status" value="1"/>
</dbReference>
<evidence type="ECO:0000313" key="1">
    <source>
        <dbReference type="EMBL" id="KKK55399.1"/>
    </source>
</evidence>
<name>A0A0F8YMN7_9ZZZZ</name>
<dbReference type="EMBL" id="LAZR01065509">
    <property type="protein sequence ID" value="KKK55399.1"/>
    <property type="molecule type" value="Genomic_DNA"/>
</dbReference>
<feature type="non-terminal residue" evidence="1">
    <location>
        <position position="1"/>
    </location>
</feature>
<dbReference type="Gene3D" id="3.40.50.2300">
    <property type="match status" value="2"/>
</dbReference>
<proteinExistence type="predicted"/>
<accession>A0A0F8YMN7</accession>
<dbReference type="AlphaFoldDB" id="A0A0F8YMN7"/>
<dbReference type="InterPro" id="IPR028082">
    <property type="entry name" value="Peripla_BP_I"/>
</dbReference>